<keyword evidence="2" id="KW-1185">Reference proteome</keyword>
<dbReference type="Proteomes" id="UP001060215">
    <property type="component" value="Chromosome 2"/>
</dbReference>
<evidence type="ECO:0000313" key="1">
    <source>
        <dbReference type="EMBL" id="KAI8018728.1"/>
    </source>
</evidence>
<organism evidence="1 2">
    <name type="scientific">Camellia lanceoleosa</name>
    <dbReference type="NCBI Taxonomy" id="1840588"/>
    <lineage>
        <taxon>Eukaryota</taxon>
        <taxon>Viridiplantae</taxon>
        <taxon>Streptophyta</taxon>
        <taxon>Embryophyta</taxon>
        <taxon>Tracheophyta</taxon>
        <taxon>Spermatophyta</taxon>
        <taxon>Magnoliopsida</taxon>
        <taxon>eudicotyledons</taxon>
        <taxon>Gunneridae</taxon>
        <taxon>Pentapetalae</taxon>
        <taxon>asterids</taxon>
        <taxon>Ericales</taxon>
        <taxon>Theaceae</taxon>
        <taxon>Camellia</taxon>
    </lineage>
</organism>
<reference evidence="1 2" key="1">
    <citation type="journal article" date="2022" name="Plant J.">
        <title>Chromosome-level genome of Camellia lanceoleosa provides a valuable resource for understanding genome evolution and self-incompatibility.</title>
        <authorList>
            <person name="Gong W."/>
            <person name="Xiao S."/>
            <person name="Wang L."/>
            <person name="Liao Z."/>
            <person name="Chang Y."/>
            <person name="Mo W."/>
            <person name="Hu G."/>
            <person name="Li W."/>
            <person name="Zhao G."/>
            <person name="Zhu H."/>
            <person name="Hu X."/>
            <person name="Ji K."/>
            <person name="Xiang X."/>
            <person name="Song Q."/>
            <person name="Yuan D."/>
            <person name="Jin S."/>
            <person name="Zhang L."/>
        </authorList>
    </citation>
    <scope>NUCLEOTIDE SEQUENCE [LARGE SCALE GENOMIC DNA]</scope>
    <source>
        <strain evidence="1">SQ_2022a</strain>
    </source>
</reference>
<sequence>MESWSYVSQGKGFVSDDSISAPDVFGRGKNGLMGWELKTPCNYDSNLVENQGFVELGFPEMPRKSWPENNLNERICTPITSMTNAFSGEDESSSKFSSSVVESNSRDSSFIDLKLGRIADDFRSSQTAPVLSSSESLLPTKRVRAGLSSQTPFCQVYGCKKDLSSSKDYHKRHKVCEVHAKAAKVIVNGNEQRFCQQCSRFHSLAEFDDGKRSCRKRLAGHNERRRKPHVGTHSGRSGRFFQSYNGSMIAPPSFICQDILPSNILHPQKYDTNDWNGRIKLENGANYSPPSAIPITNGHLHPKSLFPHSFEKHCPFLANGVNSATGGDFNENSNRYTHYLGSSNSVSGSLIHNTSIGSEDFALFNSGSTVQGLSGISDSGRALSLLSSQSALSLLSSQSQNSSSHSSGIPMAQIVSGSHANYNVGQISGKILGVSSQASINGVTANKFNSVEENHFDPILISDDGDAVNFTDGMFQGSQYINDKCEDGSTIDLLKLSSQLQRVEHQRQFMHVKRENDAF</sequence>
<dbReference type="EMBL" id="CM045759">
    <property type="protein sequence ID" value="KAI8018728.1"/>
    <property type="molecule type" value="Genomic_DNA"/>
</dbReference>
<comment type="caution">
    <text evidence="1">The sequence shown here is derived from an EMBL/GenBank/DDBJ whole genome shotgun (WGS) entry which is preliminary data.</text>
</comment>
<protein>
    <submittedName>
        <fullName evidence="1">Squamosa promoter-binding-like protein 6</fullName>
    </submittedName>
</protein>
<accession>A0ACC0I0I5</accession>
<proteinExistence type="predicted"/>
<name>A0ACC0I0I5_9ERIC</name>
<evidence type="ECO:0000313" key="2">
    <source>
        <dbReference type="Proteomes" id="UP001060215"/>
    </source>
</evidence>
<gene>
    <name evidence="1" type="ORF">LOK49_LG04G01812</name>
</gene>